<evidence type="ECO:0000256" key="2">
    <source>
        <dbReference type="SAM" id="MobiDB-lite"/>
    </source>
</evidence>
<evidence type="ECO:0000259" key="3">
    <source>
        <dbReference type="Pfam" id="PF08614"/>
    </source>
</evidence>
<organism evidence="4 5">
    <name type="scientific">Pundamilia nyererei</name>
    <dbReference type="NCBI Taxonomy" id="303518"/>
    <lineage>
        <taxon>Eukaryota</taxon>
        <taxon>Metazoa</taxon>
        <taxon>Chordata</taxon>
        <taxon>Craniata</taxon>
        <taxon>Vertebrata</taxon>
        <taxon>Euteleostomi</taxon>
        <taxon>Actinopterygii</taxon>
        <taxon>Neopterygii</taxon>
        <taxon>Teleostei</taxon>
        <taxon>Neoteleostei</taxon>
        <taxon>Acanthomorphata</taxon>
        <taxon>Ovalentaria</taxon>
        <taxon>Cichlomorphae</taxon>
        <taxon>Cichliformes</taxon>
        <taxon>Cichlidae</taxon>
        <taxon>African cichlids</taxon>
        <taxon>Pseudocrenilabrinae</taxon>
        <taxon>Haplochromini</taxon>
        <taxon>Pundamilia</taxon>
    </lineage>
</organism>
<reference evidence="5" key="1">
    <citation type="submission" date="2025-08" db="UniProtKB">
        <authorList>
            <consortium name="RefSeq"/>
        </authorList>
    </citation>
    <scope>IDENTIFICATION</scope>
</reference>
<keyword evidence="1" id="KW-0175">Coiled coil</keyword>
<feature type="coiled-coil region" evidence="1">
    <location>
        <begin position="154"/>
        <end position="185"/>
    </location>
</feature>
<evidence type="ECO:0000313" key="4">
    <source>
        <dbReference type="Proteomes" id="UP000695023"/>
    </source>
</evidence>
<dbReference type="GeneID" id="102202374"/>
<feature type="domain" description="Autophagy-related protein 16" evidence="3">
    <location>
        <begin position="23"/>
        <end position="194"/>
    </location>
</feature>
<dbReference type="InterPro" id="IPR013923">
    <property type="entry name" value="Autophagy-rel_prot_16_dom"/>
</dbReference>
<accession>A0A9Y3QVF8</accession>
<evidence type="ECO:0000313" key="5">
    <source>
        <dbReference type="RefSeq" id="XP_005727497.1"/>
    </source>
</evidence>
<proteinExistence type="predicted"/>
<dbReference type="Proteomes" id="UP000695023">
    <property type="component" value="Unplaced"/>
</dbReference>
<dbReference type="AlphaFoldDB" id="A0A9Y3QVF8"/>
<name>A0A9Y3QVF8_9CICH</name>
<dbReference type="RefSeq" id="XP_005727497.1">
    <property type="nucleotide sequence ID" value="XM_005727440.2"/>
</dbReference>
<dbReference type="Pfam" id="PF08614">
    <property type="entry name" value="ATG16"/>
    <property type="match status" value="1"/>
</dbReference>
<evidence type="ECO:0000256" key="1">
    <source>
        <dbReference type="SAM" id="Coils"/>
    </source>
</evidence>
<feature type="compositionally biased region" description="Polar residues" evidence="2">
    <location>
        <begin position="225"/>
        <end position="248"/>
    </location>
</feature>
<gene>
    <name evidence="5" type="primary">LOC102202374</name>
</gene>
<feature type="region of interest" description="Disordered" evidence="2">
    <location>
        <begin position="209"/>
        <end position="265"/>
    </location>
</feature>
<keyword evidence="4" id="KW-1185">Reference proteome</keyword>
<protein>
    <submittedName>
        <fullName evidence="5">Autophagy-related protein 16-1</fullName>
    </submittedName>
</protein>
<sequence length="265" mass="30602">MRKRDRFFLKVSIIMGSWKNHVRQGLQHRDHREKLPFVGVFTSLSQLEERFELRDEILADVQSQSLERHGVEVGGNATLLRLRLRESEHLVDKLSQTVSDLTTVLHLKEDELQYWQSRVSQFHQEALTLAKGSNTLKEALSEYEFTIECQSKELAALRVDQQCLKEALADALREKERLLQRWMEEKIKEADRLNNYNVTQARWQHLTKHLKKHLQKGVGKEHEPTPTNSSSDAAQSTSAIQRINNPTDMHSGLPDQCHISGPPQA</sequence>